<accession>H1VCQ5</accession>
<feature type="compositionally biased region" description="Basic and acidic residues" evidence="1">
    <location>
        <begin position="56"/>
        <end position="71"/>
    </location>
</feature>
<evidence type="ECO:0000313" key="3">
    <source>
        <dbReference type="Proteomes" id="UP000007174"/>
    </source>
</evidence>
<feature type="region of interest" description="Disordered" evidence="1">
    <location>
        <begin position="37"/>
        <end position="71"/>
    </location>
</feature>
<evidence type="ECO:0000313" key="2">
    <source>
        <dbReference type="EMBL" id="CCF38008.1"/>
    </source>
</evidence>
<name>H1VCQ5_COLHI</name>
<dbReference type="AlphaFoldDB" id="H1VCQ5"/>
<dbReference type="EMBL" id="CACQ02002755">
    <property type="protein sequence ID" value="CCF38008.1"/>
    <property type="molecule type" value="Genomic_DNA"/>
</dbReference>
<feature type="non-terminal residue" evidence="2">
    <location>
        <position position="1"/>
    </location>
</feature>
<proteinExistence type="predicted"/>
<reference evidence="3" key="1">
    <citation type="journal article" date="2012" name="Nat. Genet.">
        <title>Lifestyle transitions in plant pathogenic Colletotrichum fungi deciphered by genome and transcriptome analyses.</title>
        <authorList>
            <person name="O'Connell R.J."/>
            <person name="Thon M.R."/>
            <person name="Hacquard S."/>
            <person name="Amyotte S.G."/>
            <person name="Kleemann J."/>
            <person name="Torres M.F."/>
            <person name="Damm U."/>
            <person name="Buiate E.A."/>
            <person name="Epstein L."/>
            <person name="Alkan N."/>
            <person name="Altmueller J."/>
            <person name="Alvarado-Balderrama L."/>
            <person name="Bauser C.A."/>
            <person name="Becker C."/>
            <person name="Birren B.W."/>
            <person name="Chen Z."/>
            <person name="Choi J."/>
            <person name="Crouch J.A."/>
            <person name="Duvick J.P."/>
            <person name="Farman M.A."/>
            <person name="Gan P."/>
            <person name="Heiman D."/>
            <person name="Henrissat B."/>
            <person name="Howard R.J."/>
            <person name="Kabbage M."/>
            <person name="Koch C."/>
            <person name="Kracher B."/>
            <person name="Kubo Y."/>
            <person name="Law A.D."/>
            <person name="Lebrun M.-H."/>
            <person name="Lee Y.-H."/>
            <person name="Miyara I."/>
            <person name="Moore N."/>
            <person name="Neumann U."/>
            <person name="Nordstroem K."/>
            <person name="Panaccione D.G."/>
            <person name="Panstruga R."/>
            <person name="Place M."/>
            <person name="Proctor R.H."/>
            <person name="Prusky D."/>
            <person name="Rech G."/>
            <person name="Reinhardt R."/>
            <person name="Rollins J.A."/>
            <person name="Rounsley S."/>
            <person name="Schardl C.L."/>
            <person name="Schwartz D.C."/>
            <person name="Shenoy N."/>
            <person name="Shirasu K."/>
            <person name="Sikhakolli U.R."/>
            <person name="Stueber K."/>
            <person name="Sukno S.A."/>
            <person name="Sweigard J.A."/>
            <person name="Takano Y."/>
            <person name="Takahara H."/>
            <person name="Trail F."/>
            <person name="van der Does H.C."/>
            <person name="Voll L.M."/>
            <person name="Will I."/>
            <person name="Young S."/>
            <person name="Zeng Q."/>
            <person name="Zhang J."/>
            <person name="Zhou S."/>
            <person name="Dickman M.B."/>
            <person name="Schulze-Lefert P."/>
            <person name="Ver Loren van Themaat E."/>
            <person name="Ma L.-J."/>
            <person name="Vaillancourt L.J."/>
        </authorList>
    </citation>
    <scope>NUCLEOTIDE SEQUENCE [LARGE SCALE GENOMIC DNA]</scope>
    <source>
        <strain evidence="3">IMI 349063</strain>
    </source>
</reference>
<protein>
    <submittedName>
        <fullName evidence="2">Uncharacterized protein</fullName>
    </submittedName>
</protein>
<sequence>VDLEGFLGEQTGARRHDLDQLLVDGVLVLLDGAVYPVEPPREVGAGGAGRRVSPHKVTDMRDDGGDKRQRL</sequence>
<organism evidence="2 3">
    <name type="scientific">Colletotrichum higginsianum (strain IMI 349063)</name>
    <name type="common">Crucifer anthracnose fungus</name>
    <dbReference type="NCBI Taxonomy" id="759273"/>
    <lineage>
        <taxon>Eukaryota</taxon>
        <taxon>Fungi</taxon>
        <taxon>Dikarya</taxon>
        <taxon>Ascomycota</taxon>
        <taxon>Pezizomycotina</taxon>
        <taxon>Sordariomycetes</taxon>
        <taxon>Hypocreomycetidae</taxon>
        <taxon>Glomerellales</taxon>
        <taxon>Glomerellaceae</taxon>
        <taxon>Colletotrichum</taxon>
        <taxon>Colletotrichum destructivum species complex</taxon>
    </lineage>
</organism>
<evidence type="ECO:0000256" key="1">
    <source>
        <dbReference type="SAM" id="MobiDB-lite"/>
    </source>
</evidence>
<gene>
    <name evidence="2" type="ORF">CH063_09213</name>
</gene>
<dbReference type="Proteomes" id="UP000007174">
    <property type="component" value="Unassembled WGS sequence"/>
</dbReference>
<dbReference type="HOGENOM" id="CLU_2746874_0_0_1"/>